<sequence>MCSRSCPQDPFDGLRCLLSFSPWEIRFWWNPPSSGPSSPPRSQGESRSLTSPRIPLGTLSTSASEAFFPSHLLVS</sequence>
<keyword evidence="2" id="KW-1185">Reference proteome</keyword>
<dbReference type="AlphaFoldDB" id="A0A1I8AN72"/>
<name>A0A1I8AN72_9BILA</name>
<evidence type="ECO:0000313" key="2">
    <source>
        <dbReference type="Proteomes" id="UP000095287"/>
    </source>
</evidence>
<dbReference type="WBParaSite" id="L893_g7453.t1">
    <property type="protein sequence ID" value="L893_g7453.t1"/>
    <property type="gene ID" value="L893_g7453"/>
</dbReference>
<proteinExistence type="predicted"/>
<evidence type="ECO:0000256" key="1">
    <source>
        <dbReference type="SAM" id="MobiDB-lite"/>
    </source>
</evidence>
<protein>
    <submittedName>
        <fullName evidence="3">Uncharacterized protein</fullName>
    </submittedName>
</protein>
<reference evidence="3" key="1">
    <citation type="submission" date="2016-11" db="UniProtKB">
        <authorList>
            <consortium name="WormBaseParasite"/>
        </authorList>
    </citation>
    <scope>IDENTIFICATION</scope>
</reference>
<organism evidence="2 3">
    <name type="scientific">Steinernema glaseri</name>
    <dbReference type="NCBI Taxonomy" id="37863"/>
    <lineage>
        <taxon>Eukaryota</taxon>
        <taxon>Metazoa</taxon>
        <taxon>Ecdysozoa</taxon>
        <taxon>Nematoda</taxon>
        <taxon>Chromadorea</taxon>
        <taxon>Rhabditida</taxon>
        <taxon>Tylenchina</taxon>
        <taxon>Panagrolaimomorpha</taxon>
        <taxon>Strongyloidoidea</taxon>
        <taxon>Steinernematidae</taxon>
        <taxon>Steinernema</taxon>
    </lineage>
</organism>
<dbReference type="Proteomes" id="UP000095287">
    <property type="component" value="Unplaced"/>
</dbReference>
<evidence type="ECO:0000313" key="3">
    <source>
        <dbReference type="WBParaSite" id="L893_g7453.t1"/>
    </source>
</evidence>
<accession>A0A1I8AN72</accession>
<feature type="region of interest" description="Disordered" evidence="1">
    <location>
        <begin position="33"/>
        <end position="57"/>
    </location>
</feature>